<evidence type="ECO:0000256" key="2">
    <source>
        <dbReference type="ARBA" id="ARBA00022643"/>
    </source>
</evidence>
<dbReference type="EMBL" id="RXIF01000004">
    <property type="protein sequence ID" value="RZN65008.1"/>
    <property type="molecule type" value="Genomic_DNA"/>
</dbReference>
<keyword evidence="3" id="KW-0560">Oxidoreductase</keyword>
<dbReference type="GO" id="GO:0018580">
    <property type="term" value="F:nitronate monooxygenase activity"/>
    <property type="evidence" value="ECO:0007669"/>
    <property type="project" value="InterPro"/>
</dbReference>
<name>A0A520KSV6_METT2</name>
<keyword evidence="2" id="KW-0288">FMN</keyword>
<organism evidence="4 5">
    <name type="scientific">Methanoliparum thermophilum</name>
    <dbReference type="NCBI Taxonomy" id="2491083"/>
    <lineage>
        <taxon>Archaea</taxon>
        <taxon>Methanobacteriati</taxon>
        <taxon>Methanobacteriota</taxon>
        <taxon>Candidatus Methanoliparia</taxon>
        <taxon>Candidatus Methanoliparales</taxon>
        <taxon>Candidatus Methanoliparaceae</taxon>
        <taxon>Candidatus Methanoliparum</taxon>
    </lineage>
</organism>
<keyword evidence="4" id="KW-0503">Monooxygenase</keyword>
<accession>A0A520KSV6</accession>
<dbReference type="Gene3D" id="3.20.20.70">
    <property type="entry name" value="Aldolase class I"/>
    <property type="match status" value="1"/>
</dbReference>
<sequence length="299" mass="33308">MRDYNKMRWVTKITKMLGCKYPLIQGAFSFFGTADLAAPVSDAGGFGIITAHNFTPEGLRDEIIRAKSMTNNPFGVNFTVMPRTSADFVETPRDYKKYIDVVIDEGIKTCFTSAYKAKEIGERLKDNEINWIHKCAIMKHALKAEKDGADAVVIVGLEGTGYKNPIQNTTMINMVMANRLLRIPFIAAGGIGDARGFLGSLAMGAEAVYMGTAFMATKECPIPENFKRDMIVKQDCFDPKMYERLYHHKLKDSGTPSMAVGVIDDILTAKEFIEKIMKDAEGMLRRLGFNSDCFDTTNI</sequence>
<proteinExistence type="predicted"/>
<evidence type="ECO:0000313" key="4">
    <source>
        <dbReference type="EMBL" id="RZN65008.1"/>
    </source>
</evidence>
<evidence type="ECO:0000256" key="1">
    <source>
        <dbReference type="ARBA" id="ARBA00022630"/>
    </source>
</evidence>
<dbReference type="Pfam" id="PF03060">
    <property type="entry name" value="NMO"/>
    <property type="match status" value="1"/>
</dbReference>
<keyword evidence="1" id="KW-0285">Flavoprotein</keyword>
<evidence type="ECO:0000256" key="3">
    <source>
        <dbReference type="ARBA" id="ARBA00023002"/>
    </source>
</evidence>
<protein>
    <submittedName>
        <fullName evidence="4">Nitronate monooxygenase</fullName>
    </submittedName>
</protein>
<dbReference type="PANTHER" id="PTHR32332:SF20">
    <property type="entry name" value="2-NITROPROPANE DIOXYGENASE-LIKE PROTEIN"/>
    <property type="match status" value="1"/>
</dbReference>
<dbReference type="InterPro" id="IPR004136">
    <property type="entry name" value="NMO"/>
</dbReference>
<dbReference type="SUPFAM" id="SSF51412">
    <property type="entry name" value="Inosine monophosphate dehydrogenase (IMPDH)"/>
    <property type="match status" value="1"/>
</dbReference>
<dbReference type="Proteomes" id="UP000317158">
    <property type="component" value="Unassembled WGS sequence"/>
</dbReference>
<dbReference type="AlphaFoldDB" id="A0A520KSV6"/>
<gene>
    <name evidence="4" type="ORF">EF806_02910</name>
</gene>
<dbReference type="PANTHER" id="PTHR32332">
    <property type="entry name" value="2-NITROPROPANE DIOXYGENASE"/>
    <property type="match status" value="1"/>
</dbReference>
<dbReference type="InterPro" id="IPR013785">
    <property type="entry name" value="Aldolase_TIM"/>
</dbReference>
<comment type="caution">
    <text evidence="4">The sequence shown here is derived from an EMBL/GenBank/DDBJ whole genome shotgun (WGS) entry which is preliminary data.</text>
</comment>
<dbReference type="CDD" id="cd04730">
    <property type="entry name" value="NPD_like"/>
    <property type="match status" value="1"/>
</dbReference>
<evidence type="ECO:0000313" key="5">
    <source>
        <dbReference type="Proteomes" id="UP000317158"/>
    </source>
</evidence>
<reference evidence="4 5" key="1">
    <citation type="journal article" date="2019" name="Nat. Microbiol.">
        <title>Wide diversity of methane and short-chain alkane metabolisms in uncultured archaea.</title>
        <authorList>
            <person name="Borrel G."/>
            <person name="Adam P.S."/>
            <person name="McKay L.J."/>
            <person name="Chen L.X."/>
            <person name="Sierra-Garcia I.N."/>
            <person name="Sieber C.M."/>
            <person name="Letourneur Q."/>
            <person name="Ghozlane A."/>
            <person name="Andersen G.L."/>
            <person name="Li W.J."/>
            <person name="Hallam S.J."/>
            <person name="Muyzer G."/>
            <person name="de Oliveira V.M."/>
            <person name="Inskeep W.P."/>
            <person name="Banfield J.F."/>
            <person name="Gribaldo S."/>
        </authorList>
    </citation>
    <scope>NUCLEOTIDE SEQUENCE [LARGE SCALE GENOMIC DNA]</scope>
    <source>
        <strain evidence="4">NM1a</strain>
    </source>
</reference>